<comment type="similarity">
    <text evidence="1 6">Belongs to the NusB family.</text>
</comment>
<dbReference type="InterPro" id="IPR006027">
    <property type="entry name" value="NusB_RsmB_TIM44"/>
</dbReference>
<evidence type="ECO:0000256" key="4">
    <source>
        <dbReference type="ARBA" id="ARBA00023015"/>
    </source>
</evidence>
<comment type="function">
    <text evidence="6">Involved in transcription antitermination. Required for transcription of ribosomal RNA (rRNA) genes. Binds specifically to the boxA antiterminator sequence of the ribosomal RNA (rrn) operons.</text>
</comment>
<evidence type="ECO:0000256" key="6">
    <source>
        <dbReference type="HAMAP-Rule" id="MF_00073"/>
    </source>
</evidence>
<evidence type="ECO:0000256" key="3">
    <source>
        <dbReference type="ARBA" id="ARBA00022884"/>
    </source>
</evidence>
<keyword evidence="4 6" id="KW-0805">Transcription regulation</keyword>
<dbReference type="GO" id="GO:0005829">
    <property type="term" value="C:cytosol"/>
    <property type="evidence" value="ECO:0007669"/>
    <property type="project" value="TreeGrafter"/>
</dbReference>
<name>A0A803GCT9_9GAMM</name>
<feature type="domain" description="NusB/RsmB/TIM44" evidence="7">
    <location>
        <begin position="7"/>
        <end position="132"/>
    </location>
</feature>
<dbReference type="GO" id="GO:0031564">
    <property type="term" value="P:transcription antitermination"/>
    <property type="evidence" value="ECO:0007669"/>
    <property type="project" value="UniProtKB-KW"/>
</dbReference>
<dbReference type="Gene3D" id="1.10.940.10">
    <property type="entry name" value="NusB-like"/>
    <property type="match status" value="1"/>
</dbReference>
<dbReference type="Proteomes" id="UP000294455">
    <property type="component" value="Chromosome"/>
</dbReference>
<accession>A0A803GCT9</accession>
<dbReference type="EMBL" id="LR217739">
    <property type="protein sequence ID" value="VFP88592.1"/>
    <property type="molecule type" value="Genomic_DNA"/>
</dbReference>
<dbReference type="NCBIfam" id="TIGR01951">
    <property type="entry name" value="nusB"/>
    <property type="match status" value="1"/>
</dbReference>
<dbReference type="Pfam" id="PF01029">
    <property type="entry name" value="NusB"/>
    <property type="match status" value="1"/>
</dbReference>
<dbReference type="SUPFAM" id="SSF48013">
    <property type="entry name" value="NusB-like"/>
    <property type="match status" value="1"/>
</dbReference>
<dbReference type="HAMAP" id="MF_00073">
    <property type="entry name" value="NusB"/>
    <property type="match status" value="1"/>
</dbReference>
<gene>
    <name evidence="6 8" type="primary">nusB</name>
    <name evidence="8" type="ORF">BUCIPICE3303_297</name>
</gene>
<evidence type="ECO:0000256" key="1">
    <source>
        <dbReference type="ARBA" id="ARBA00005952"/>
    </source>
</evidence>
<evidence type="ECO:0000313" key="9">
    <source>
        <dbReference type="Proteomes" id="UP000294455"/>
    </source>
</evidence>
<evidence type="ECO:0000256" key="5">
    <source>
        <dbReference type="ARBA" id="ARBA00023163"/>
    </source>
</evidence>
<reference evidence="8 9" key="1">
    <citation type="submission" date="2019-02" db="EMBL/GenBank/DDBJ databases">
        <authorList>
            <person name="Manzano-Marin A."/>
            <person name="Manzano-Marin A."/>
        </authorList>
    </citation>
    <scope>NUCLEOTIDE SEQUENCE [LARGE SCALE GENOMIC DNA]</scope>
    <source>
        <strain evidence="8 9">BuCipiceae</strain>
    </source>
</reference>
<dbReference type="RefSeq" id="WP_154049346.1">
    <property type="nucleotide sequence ID" value="NZ_LR217739.1"/>
</dbReference>
<dbReference type="GO" id="GO:0006353">
    <property type="term" value="P:DNA-templated transcription termination"/>
    <property type="evidence" value="ECO:0007669"/>
    <property type="project" value="UniProtKB-UniRule"/>
</dbReference>
<dbReference type="GO" id="GO:0003723">
    <property type="term" value="F:RNA binding"/>
    <property type="evidence" value="ECO:0007669"/>
    <property type="project" value="UniProtKB-UniRule"/>
</dbReference>
<evidence type="ECO:0000313" key="8">
    <source>
        <dbReference type="EMBL" id="VFP88592.1"/>
    </source>
</evidence>
<evidence type="ECO:0000256" key="2">
    <source>
        <dbReference type="ARBA" id="ARBA00022814"/>
    </source>
</evidence>
<evidence type="ECO:0000259" key="7">
    <source>
        <dbReference type="Pfam" id="PF01029"/>
    </source>
</evidence>
<organism evidence="8 9">
    <name type="scientific">Buchnera aphidicola</name>
    <name type="common">Cinara piceae</name>
    <dbReference type="NCBI Taxonomy" id="1660043"/>
    <lineage>
        <taxon>Bacteria</taxon>
        <taxon>Pseudomonadati</taxon>
        <taxon>Pseudomonadota</taxon>
        <taxon>Gammaproteobacteria</taxon>
        <taxon>Enterobacterales</taxon>
        <taxon>Erwiniaceae</taxon>
        <taxon>Buchnera</taxon>
    </lineage>
</organism>
<keyword evidence="2 6" id="KW-0889">Transcription antitermination</keyword>
<dbReference type="AlphaFoldDB" id="A0A803GCT9"/>
<dbReference type="InterPro" id="IPR011605">
    <property type="entry name" value="NusB_fam"/>
</dbReference>
<sequence length="136" mass="15766">MNPLKRRKSRELAIQVIYSWQISKKIILSEIKNYVIQQNKGFSLDSIYFDDIVNGVIQNVNYLDNIINPILSKKIQKIDQIEKAILRLSSYEITKRLDVPYKVVINEGIELAKKFGSKTSHKFINGVLDKLISKKN</sequence>
<protein>
    <recommendedName>
        <fullName evidence="6">Transcription antitermination protein NusB</fullName>
    </recommendedName>
    <alternativeName>
        <fullName evidence="6">Antitermination factor NusB</fullName>
    </alternativeName>
</protein>
<keyword evidence="3 6" id="KW-0694">RNA-binding</keyword>
<dbReference type="OrthoDB" id="9789556at2"/>
<dbReference type="PANTHER" id="PTHR11078">
    <property type="entry name" value="N UTILIZATION SUBSTANCE PROTEIN B-RELATED"/>
    <property type="match status" value="1"/>
</dbReference>
<dbReference type="PANTHER" id="PTHR11078:SF3">
    <property type="entry name" value="ANTITERMINATION NUSB DOMAIN-CONTAINING PROTEIN"/>
    <property type="match status" value="1"/>
</dbReference>
<dbReference type="InterPro" id="IPR035926">
    <property type="entry name" value="NusB-like_sf"/>
</dbReference>
<keyword evidence="5 6" id="KW-0804">Transcription</keyword>
<proteinExistence type="inferred from homology"/>